<comment type="subcellular location">
    <subcellularLocation>
        <location evidence="1">Membrane</location>
        <topology evidence="1">Multi-pass membrane protein</topology>
    </subcellularLocation>
</comment>
<protein>
    <recommendedName>
        <fullName evidence="3">Cyanobacterial aminoacyl-tRNA synthetase CAAD domain-containing protein</fullName>
    </recommendedName>
</protein>
<organism evidence="4 5">
    <name type="scientific">Hibiscus sabdariffa</name>
    <name type="common">roselle</name>
    <dbReference type="NCBI Taxonomy" id="183260"/>
    <lineage>
        <taxon>Eukaryota</taxon>
        <taxon>Viridiplantae</taxon>
        <taxon>Streptophyta</taxon>
        <taxon>Embryophyta</taxon>
        <taxon>Tracheophyta</taxon>
        <taxon>Spermatophyta</taxon>
        <taxon>Magnoliopsida</taxon>
        <taxon>eudicotyledons</taxon>
        <taxon>Gunneridae</taxon>
        <taxon>Pentapetalae</taxon>
        <taxon>rosids</taxon>
        <taxon>malvids</taxon>
        <taxon>Malvales</taxon>
        <taxon>Malvaceae</taxon>
        <taxon>Malvoideae</taxon>
        <taxon>Hibiscus</taxon>
    </lineage>
</organism>
<sequence length="478" mass="51989">MELSSNLTRPISKPPTIRSLNPFTSFRHHLCPLPPFSPTASRLHSRVSGLNNLLLKATTPTGPNRCFREDRDSVGALDEVPAVRENVYGERLPLEEPEQQSTAQEEFLEKLNIKTWQLDSEDAYSITTLYGGGAVVAVWLASVVIGAVDSIPLFPKLMEIVGLGYTCWFSSRYLLFKMVVIILIGTIEVAVVEATEAEHETYNEGYQGYNTTDNNDGYVSQFEALVQASSSIPAQSGGHIISSHFGGNVATSSVGVPFPVSILHFTPFAPLSAPMHFVSTASHWSSSNDGTCPPRHSQQGFPMLVSFDQPGIHKIMCQEGFQWLLLLRADLGTIVSNEQLDINAPSSPKCGSRPISLAIRIELSVGSQPGLNDEILADVQQGSTEDMEGDEFQADEVQIHLNDIQADESADSIQFLTGDVQVQEVADQTLIDDISTESLVASTTSFADANWGTDSDDRRSTTGHRTKLSVVPIPLVAV</sequence>
<evidence type="ECO:0000259" key="3">
    <source>
        <dbReference type="Pfam" id="PF14159"/>
    </source>
</evidence>
<dbReference type="InterPro" id="IPR033344">
    <property type="entry name" value="CURT1"/>
</dbReference>
<dbReference type="PANTHER" id="PTHR33222">
    <property type="match status" value="1"/>
</dbReference>
<evidence type="ECO:0000256" key="2">
    <source>
        <dbReference type="SAM" id="Phobius"/>
    </source>
</evidence>
<gene>
    <name evidence="4" type="ORF">V6N11_022628</name>
</gene>
<feature type="domain" description="Cyanobacterial aminoacyl-tRNA synthetase CAAD" evidence="3">
    <location>
        <begin position="124"/>
        <end position="177"/>
    </location>
</feature>
<keyword evidence="2" id="KW-1133">Transmembrane helix</keyword>
<dbReference type="EMBL" id="JBBPBN010000005">
    <property type="protein sequence ID" value="KAK9037726.1"/>
    <property type="molecule type" value="Genomic_DNA"/>
</dbReference>
<dbReference type="Pfam" id="PF14159">
    <property type="entry name" value="CAAD"/>
    <property type="match status" value="1"/>
</dbReference>
<accession>A0ABR2TJS4</accession>
<feature type="transmembrane region" description="Helical" evidence="2">
    <location>
        <begin position="129"/>
        <end position="154"/>
    </location>
</feature>
<evidence type="ECO:0000313" key="5">
    <source>
        <dbReference type="Proteomes" id="UP001396334"/>
    </source>
</evidence>
<dbReference type="Proteomes" id="UP001396334">
    <property type="component" value="Unassembled WGS sequence"/>
</dbReference>
<dbReference type="InterPro" id="IPR025564">
    <property type="entry name" value="CAAD_dom"/>
</dbReference>
<comment type="caution">
    <text evidence="4">The sequence shown here is derived from an EMBL/GenBank/DDBJ whole genome shotgun (WGS) entry which is preliminary data.</text>
</comment>
<dbReference type="PANTHER" id="PTHR33222:SF2">
    <property type="entry name" value="PROTEIN CURVATURE THYLAKOID 1D, CHLOROPLASTIC"/>
    <property type="match status" value="1"/>
</dbReference>
<evidence type="ECO:0000256" key="1">
    <source>
        <dbReference type="ARBA" id="ARBA00004141"/>
    </source>
</evidence>
<keyword evidence="2" id="KW-0812">Transmembrane</keyword>
<proteinExistence type="predicted"/>
<reference evidence="4 5" key="1">
    <citation type="journal article" date="2024" name="G3 (Bethesda)">
        <title>Genome assembly of Hibiscus sabdariffa L. provides insights into metabolisms of medicinal natural products.</title>
        <authorList>
            <person name="Kim T."/>
        </authorList>
    </citation>
    <scope>NUCLEOTIDE SEQUENCE [LARGE SCALE GENOMIC DNA]</scope>
    <source>
        <strain evidence="4">TK-2024</strain>
        <tissue evidence="4">Old leaves</tissue>
    </source>
</reference>
<keyword evidence="5" id="KW-1185">Reference proteome</keyword>
<evidence type="ECO:0000313" key="4">
    <source>
        <dbReference type="EMBL" id="KAK9037726.1"/>
    </source>
</evidence>
<name>A0ABR2TJS4_9ROSI</name>
<keyword evidence="2" id="KW-0472">Membrane</keyword>